<proteinExistence type="predicted"/>
<comment type="caution">
    <text evidence="2">The sequence shown here is derived from an EMBL/GenBank/DDBJ whole genome shotgun (WGS) entry which is preliminary data.</text>
</comment>
<keyword evidence="3" id="KW-1185">Reference proteome</keyword>
<feature type="region of interest" description="Disordered" evidence="1">
    <location>
        <begin position="487"/>
        <end position="556"/>
    </location>
</feature>
<evidence type="ECO:0000313" key="3">
    <source>
        <dbReference type="Proteomes" id="UP001280581"/>
    </source>
</evidence>
<organism evidence="2 3">
    <name type="scientific">Pseudopithomyces chartarum</name>
    <dbReference type="NCBI Taxonomy" id="1892770"/>
    <lineage>
        <taxon>Eukaryota</taxon>
        <taxon>Fungi</taxon>
        <taxon>Dikarya</taxon>
        <taxon>Ascomycota</taxon>
        <taxon>Pezizomycotina</taxon>
        <taxon>Dothideomycetes</taxon>
        <taxon>Pleosporomycetidae</taxon>
        <taxon>Pleosporales</taxon>
        <taxon>Massarineae</taxon>
        <taxon>Didymosphaeriaceae</taxon>
        <taxon>Pseudopithomyces</taxon>
    </lineage>
</organism>
<sequence>MLSMPRPRAFIVALGSFFILFITFHSFSSSARYTLDLGTTSDITRQKPRTSRVHLMTTATTNDVNLCRLVASAAINSYPPPLILAWHGEGEFNAAESHMAKIPAALRYFDSLPPGSENDLVLFVDGFDVVFQLGPDVLLKRYHETVRAHNKRVEDKFGVEHVRKHNMYTTLLYGPDVLCYPVDFRRPACWLVPESTLAPDLFGPKTDRNDQHARPRWLNSGTVLGPIRDLRILFEGVMDLMNRTFDPNFYGRNSDQFYIANLWADQEFVRMTSNGDNTSLPVPLPDPAPADTIDHLEIPNPADREKAEKHIGIDYEGYMYMTMALFHDTTIWKIFNTPQRFKNPNKDGDFEIPLAPDVIHSKLPYRSLPRWTWANRALRSKTWSDVPIAVNAITRNFMPVIHFTGVKKFRDMWWEKLWFIPHMEMLLETEPDRGVIAKVDGIRYEPYLPFGKESKRADSWADTGELLGWGELCGEHVVALKTKYVEPPKEDKKEKEKEKEKEKSKEEKEKEQHEDKPKEQHEDQPKEEKPKEQGDNKQEEGQKQQHEENKKADPQE</sequence>
<dbReference type="EMBL" id="WVTA01000009">
    <property type="protein sequence ID" value="KAK3207179.1"/>
    <property type="molecule type" value="Genomic_DNA"/>
</dbReference>
<protein>
    <submittedName>
        <fullName evidence="2">Uncharacterized protein</fullName>
    </submittedName>
</protein>
<gene>
    <name evidence="2" type="ORF">GRF29_103g156816</name>
</gene>
<name>A0AAN6LWU5_9PLEO</name>
<dbReference type="CDD" id="cd22997">
    <property type="entry name" value="GT_LH"/>
    <property type="match status" value="1"/>
</dbReference>
<dbReference type="AlphaFoldDB" id="A0AAN6LWU5"/>
<dbReference type="PANTHER" id="PTHR36587">
    <property type="entry name" value="EXPRESSION SITE-ASSOCIATED GENE 3 (ESAG3)-LIKE PROTEIN"/>
    <property type="match status" value="1"/>
</dbReference>
<evidence type="ECO:0000313" key="2">
    <source>
        <dbReference type="EMBL" id="KAK3207179.1"/>
    </source>
</evidence>
<dbReference type="PANTHER" id="PTHR36587:SF2">
    <property type="entry name" value="EXPRESSION SITE-ASSOCIATED GENE 3 (ESAG3)-LIKE PROTEIN"/>
    <property type="match status" value="1"/>
</dbReference>
<accession>A0AAN6LWU5</accession>
<reference evidence="2 3" key="1">
    <citation type="submission" date="2021-02" db="EMBL/GenBank/DDBJ databases">
        <title>Genome assembly of Pseudopithomyces chartarum.</title>
        <authorList>
            <person name="Jauregui R."/>
            <person name="Singh J."/>
            <person name="Voisey C."/>
        </authorList>
    </citation>
    <scope>NUCLEOTIDE SEQUENCE [LARGE SCALE GENOMIC DNA]</scope>
    <source>
        <strain evidence="2 3">AGR01</strain>
    </source>
</reference>
<evidence type="ECO:0000256" key="1">
    <source>
        <dbReference type="SAM" id="MobiDB-lite"/>
    </source>
</evidence>
<dbReference type="Proteomes" id="UP001280581">
    <property type="component" value="Unassembled WGS sequence"/>
</dbReference>